<name>A0A645HWA9_9ZZZZ</name>
<evidence type="ECO:0000313" key="1">
    <source>
        <dbReference type="EMBL" id="MPN43298.1"/>
    </source>
</evidence>
<accession>A0A645HWA9</accession>
<sequence length="89" mass="10353">MTGQTERRAGIVRALHRAGFVDVQVQDFLAYRAFSAEEYVSLLHTYSDHRSLPADVRVEFYEKVKDAILRHGDTIRLEDHMDLYMAKKP</sequence>
<organism evidence="1">
    <name type="scientific">bioreactor metagenome</name>
    <dbReference type="NCBI Taxonomy" id="1076179"/>
    <lineage>
        <taxon>unclassified sequences</taxon>
        <taxon>metagenomes</taxon>
        <taxon>ecological metagenomes</taxon>
    </lineage>
</organism>
<proteinExistence type="predicted"/>
<comment type="caution">
    <text evidence="1">The sequence shown here is derived from an EMBL/GenBank/DDBJ whole genome shotgun (WGS) entry which is preliminary data.</text>
</comment>
<reference evidence="1" key="1">
    <citation type="submission" date="2019-08" db="EMBL/GenBank/DDBJ databases">
        <authorList>
            <person name="Kucharzyk K."/>
            <person name="Murdoch R.W."/>
            <person name="Higgins S."/>
            <person name="Loffler F."/>
        </authorList>
    </citation>
    <scope>NUCLEOTIDE SEQUENCE</scope>
</reference>
<protein>
    <submittedName>
        <fullName evidence="1">Uncharacterized protein</fullName>
    </submittedName>
</protein>
<dbReference type="EMBL" id="VSSQ01101611">
    <property type="protein sequence ID" value="MPN43298.1"/>
    <property type="molecule type" value="Genomic_DNA"/>
</dbReference>
<dbReference type="AlphaFoldDB" id="A0A645HWA9"/>
<gene>
    <name evidence="1" type="ORF">SDC9_190857</name>
</gene>